<proteinExistence type="predicted"/>
<comment type="caution">
    <text evidence="1">The sequence shown here is derived from an EMBL/GenBank/DDBJ whole genome shotgun (WGS) entry which is preliminary data.</text>
</comment>
<dbReference type="PANTHER" id="PTHR36441:SF1">
    <property type="entry name" value="DUF503 DOMAIN-CONTAINING PROTEIN"/>
    <property type="match status" value="1"/>
</dbReference>
<dbReference type="Gene3D" id="3.30.70.1120">
    <property type="entry name" value="TT1725-like"/>
    <property type="match status" value="1"/>
</dbReference>
<dbReference type="EMBL" id="BARV01026135">
    <property type="protein sequence ID" value="GAI37492.1"/>
    <property type="molecule type" value="Genomic_DNA"/>
</dbReference>
<dbReference type="InterPro" id="IPR036746">
    <property type="entry name" value="TT1725-like_sf"/>
</dbReference>
<sequence length="97" mass="11115">MNVGVCRVKLRFPENLSLKGKRQVLKSITTRLRSKFNVSVAEVDDHELWQLATLGICCVSNNNRYTNEVLSKAMDFIVNGRFEVEILNYEIEILPVS</sequence>
<reference evidence="1" key="1">
    <citation type="journal article" date="2014" name="Front. Microbiol.">
        <title>High frequency of phylogenetically diverse reductive dehalogenase-homologous genes in deep subseafloor sedimentary metagenomes.</title>
        <authorList>
            <person name="Kawai M."/>
            <person name="Futagami T."/>
            <person name="Toyoda A."/>
            <person name="Takaki Y."/>
            <person name="Nishi S."/>
            <person name="Hori S."/>
            <person name="Arai W."/>
            <person name="Tsubouchi T."/>
            <person name="Morono Y."/>
            <person name="Uchiyama I."/>
            <person name="Ito T."/>
            <person name="Fujiyama A."/>
            <person name="Inagaki F."/>
            <person name="Takami H."/>
        </authorList>
    </citation>
    <scope>NUCLEOTIDE SEQUENCE</scope>
    <source>
        <strain evidence="1">Expedition CK06-06</strain>
    </source>
</reference>
<organism evidence="1">
    <name type="scientific">marine sediment metagenome</name>
    <dbReference type="NCBI Taxonomy" id="412755"/>
    <lineage>
        <taxon>unclassified sequences</taxon>
        <taxon>metagenomes</taxon>
        <taxon>ecological metagenomes</taxon>
    </lineage>
</organism>
<dbReference type="AlphaFoldDB" id="X1N0G7"/>
<protein>
    <recommendedName>
        <fullName evidence="2">DUF503 domain-containing protein</fullName>
    </recommendedName>
</protein>
<evidence type="ECO:0000313" key="1">
    <source>
        <dbReference type="EMBL" id="GAI37492.1"/>
    </source>
</evidence>
<accession>X1N0G7</accession>
<evidence type="ECO:0008006" key="2">
    <source>
        <dbReference type="Google" id="ProtNLM"/>
    </source>
</evidence>
<dbReference type="SUPFAM" id="SSF103007">
    <property type="entry name" value="Hypothetical protein TT1725"/>
    <property type="match status" value="1"/>
</dbReference>
<dbReference type="PANTHER" id="PTHR36441">
    <property type="entry name" value="HYPOTHETICAL CYTOSOLIC PROTEIN"/>
    <property type="match status" value="1"/>
</dbReference>
<name>X1N0G7_9ZZZZ</name>
<dbReference type="InterPro" id="IPR007546">
    <property type="entry name" value="DUF503"/>
</dbReference>
<dbReference type="Pfam" id="PF04456">
    <property type="entry name" value="DUF503"/>
    <property type="match status" value="1"/>
</dbReference>
<gene>
    <name evidence="1" type="ORF">S06H3_42290</name>
</gene>